<evidence type="ECO:0000259" key="3">
    <source>
        <dbReference type="Pfam" id="PF08044"/>
    </source>
</evidence>
<accession>A0A7L4YLA5</accession>
<proteinExistence type="predicted"/>
<feature type="transmembrane region" description="Helical" evidence="2">
    <location>
        <begin position="132"/>
        <end position="151"/>
    </location>
</feature>
<dbReference type="PANTHER" id="PTHR40763:SF5">
    <property type="entry name" value="MEMBRANE PROTEIN"/>
    <property type="match status" value="1"/>
</dbReference>
<evidence type="ECO:0000313" key="5">
    <source>
        <dbReference type="Proteomes" id="UP000463857"/>
    </source>
</evidence>
<dbReference type="OrthoDB" id="4803675at2"/>
<evidence type="ECO:0000256" key="2">
    <source>
        <dbReference type="SAM" id="Phobius"/>
    </source>
</evidence>
<reference evidence="4 5" key="1">
    <citation type="journal article" date="2018" name="Int. J. Syst. Evol. Microbiol.">
        <title>Epidermidibacterium keratini gen. nov., sp. nov., a member of the family Sporichthyaceae, isolated from keratin epidermis.</title>
        <authorList>
            <person name="Lee D.G."/>
            <person name="Trujillo M.E."/>
            <person name="Kang S."/>
            <person name="Nam J.J."/>
            <person name="Kim Y.J."/>
        </authorList>
    </citation>
    <scope>NUCLEOTIDE SEQUENCE [LARGE SCALE GENOMIC DNA]</scope>
    <source>
        <strain evidence="4 5">EPI-7</strain>
    </source>
</reference>
<dbReference type="Proteomes" id="UP000463857">
    <property type="component" value="Chromosome"/>
</dbReference>
<feature type="transmembrane region" description="Helical" evidence="2">
    <location>
        <begin position="102"/>
        <end position="120"/>
    </location>
</feature>
<sequence>MSSENAAGDPGEIRVGDAERRAVIERLEIAHSDGQIDLDELDERSKAAVAARTRSDLTALTADLPTSSSAGAGALASAPAATPARRSQDGEAKVARSMFKNAVRGFVFVALICNIVWLATSLGNDEGFDNYWPIWPMMGLSIAVIGTYFNYQRAKDQ</sequence>
<dbReference type="PANTHER" id="PTHR40763">
    <property type="entry name" value="MEMBRANE PROTEIN-RELATED"/>
    <property type="match status" value="1"/>
</dbReference>
<keyword evidence="2" id="KW-0472">Membrane</keyword>
<organism evidence="4 5">
    <name type="scientific">Epidermidibacterium keratini</name>
    <dbReference type="NCBI Taxonomy" id="1891644"/>
    <lineage>
        <taxon>Bacteria</taxon>
        <taxon>Bacillati</taxon>
        <taxon>Actinomycetota</taxon>
        <taxon>Actinomycetes</taxon>
        <taxon>Sporichthyales</taxon>
        <taxon>Sporichthyaceae</taxon>
        <taxon>Epidermidibacterium</taxon>
    </lineage>
</organism>
<dbReference type="AlphaFoldDB" id="A0A7L4YLA5"/>
<feature type="domain" description="DUF1707" evidence="3">
    <location>
        <begin position="13"/>
        <end position="65"/>
    </location>
</feature>
<dbReference type="EMBL" id="CP047156">
    <property type="protein sequence ID" value="QHB99336.1"/>
    <property type="molecule type" value="Genomic_DNA"/>
</dbReference>
<feature type="compositionally biased region" description="Low complexity" evidence="1">
    <location>
        <begin position="64"/>
        <end position="85"/>
    </location>
</feature>
<gene>
    <name evidence="4" type="ORF">EK0264_02905</name>
</gene>
<feature type="region of interest" description="Disordered" evidence="1">
    <location>
        <begin position="64"/>
        <end position="88"/>
    </location>
</feature>
<protein>
    <submittedName>
        <fullName evidence="4">DUF1707 domain-containing protein</fullName>
    </submittedName>
</protein>
<keyword evidence="5" id="KW-1185">Reference proteome</keyword>
<dbReference type="KEGG" id="eke:EK0264_02905"/>
<evidence type="ECO:0000256" key="1">
    <source>
        <dbReference type="SAM" id="MobiDB-lite"/>
    </source>
</evidence>
<name>A0A7L4YLA5_9ACTN</name>
<evidence type="ECO:0000313" key="4">
    <source>
        <dbReference type="EMBL" id="QHB99336.1"/>
    </source>
</evidence>
<dbReference type="Pfam" id="PF08044">
    <property type="entry name" value="DUF1707"/>
    <property type="match status" value="1"/>
</dbReference>
<keyword evidence="2" id="KW-1133">Transmembrane helix</keyword>
<dbReference type="InterPro" id="IPR012551">
    <property type="entry name" value="DUF1707_SHOCT-like"/>
</dbReference>
<keyword evidence="2" id="KW-0812">Transmembrane</keyword>
<dbReference type="InParanoid" id="A0A7L4YLA5"/>
<dbReference type="RefSeq" id="WP_159542710.1">
    <property type="nucleotide sequence ID" value="NZ_CP047156.1"/>
</dbReference>